<proteinExistence type="predicted"/>
<dbReference type="EMBL" id="SZYD01000017">
    <property type="protein sequence ID" value="KAD3066589.1"/>
    <property type="molecule type" value="Genomic_DNA"/>
</dbReference>
<reference evidence="1 2" key="1">
    <citation type="submission" date="2019-05" db="EMBL/GenBank/DDBJ databases">
        <title>Mikania micrantha, genome provides insights into the molecular mechanism of rapid growth.</title>
        <authorList>
            <person name="Liu B."/>
        </authorList>
    </citation>
    <scope>NUCLEOTIDE SEQUENCE [LARGE SCALE GENOMIC DNA]</scope>
    <source>
        <strain evidence="1">NLD-2019</strain>
        <tissue evidence="1">Leaf</tissue>
    </source>
</reference>
<name>A0A5N6LY80_9ASTR</name>
<dbReference type="AlphaFoldDB" id="A0A5N6LY80"/>
<keyword evidence="2" id="KW-1185">Reference proteome</keyword>
<comment type="caution">
    <text evidence="1">The sequence shown here is derived from an EMBL/GenBank/DDBJ whole genome shotgun (WGS) entry which is preliminary data.</text>
</comment>
<evidence type="ECO:0000313" key="2">
    <source>
        <dbReference type="Proteomes" id="UP000326396"/>
    </source>
</evidence>
<protein>
    <submittedName>
        <fullName evidence="1">Uncharacterized protein</fullName>
    </submittedName>
</protein>
<gene>
    <name evidence="1" type="ORF">E3N88_34469</name>
</gene>
<sequence>MELHVGGCSCMWVFTPCMGLAALKPSGNDLLGGSSDGVDEDKLPSFLLCFKPSKSSNNGFQAQQWRFSGEMMRKWVGLLEI</sequence>
<organism evidence="1 2">
    <name type="scientific">Mikania micrantha</name>
    <name type="common">bitter vine</name>
    <dbReference type="NCBI Taxonomy" id="192012"/>
    <lineage>
        <taxon>Eukaryota</taxon>
        <taxon>Viridiplantae</taxon>
        <taxon>Streptophyta</taxon>
        <taxon>Embryophyta</taxon>
        <taxon>Tracheophyta</taxon>
        <taxon>Spermatophyta</taxon>
        <taxon>Magnoliopsida</taxon>
        <taxon>eudicotyledons</taxon>
        <taxon>Gunneridae</taxon>
        <taxon>Pentapetalae</taxon>
        <taxon>asterids</taxon>
        <taxon>campanulids</taxon>
        <taxon>Asterales</taxon>
        <taxon>Asteraceae</taxon>
        <taxon>Asteroideae</taxon>
        <taxon>Heliantheae alliance</taxon>
        <taxon>Eupatorieae</taxon>
        <taxon>Mikania</taxon>
    </lineage>
</organism>
<accession>A0A5N6LY80</accession>
<dbReference type="Proteomes" id="UP000326396">
    <property type="component" value="Linkage Group LG7"/>
</dbReference>
<evidence type="ECO:0000313" key="1">
    <source>
        <dbReference type="EMBL" id="KAD3066589.1"/>
    </source>
</evidence>